<evidence type="ECO:0000313" key="5">
    <source>
        <dbReference type="Proteomes" id="UP001597319"/>
    </source>
</evidence>
<dbReference type="InterPro" id="IPR032675">
    <property type="entry name" value="LRR_dom_sf"/>
</dbReference>
<name>A0ABW5LIL3_9FLAO</name>
<dbReference type="Gene3D" id="2.60.40.10">
    <property type="entry name" value="Immunoglobulins"/>
    <property type="match status" value="1"/>
</dbReference>
<reference evidence="5" key="1">
    <citation type="journal article" date="2019" name="Int. J. Syst. Evol. Microbiol.">
        <title>The Global Catalogue of Microorganisms (GCM) 10K type strain sequencing project: providing services to taxonomists for standard genome sequencing and annotation.</title>
        <authorList>
            <consortium name="The Broad Institute Genomics Platform"/>
            <consortium name="The Broad Institute Genome Sequencing Center for Infectious Disease"/>
            <person name="Wu L."/>
            <person name="Ma J."/>
        </authorList>
    </citation>
    <scope>NUCLEOTIDE SEQUENCE [LARGE SCALE GENOMIC DNA]</scope>
    <source>
        <strain evidence="5">KCTC 52274</strain>
    </source>
</reference>
<dbReference type="InterPro" id="IPR001611">
    <property type="entry name" value="Leu-rich_rpt"/>
</dbReference>
<evidence type="ECO:0000256" key="1">
    <source>
        <dbReference type="ARBA" id="ARBA00022729"/>
    </source>
</evidence>
<dbReference type="InterPro" id="IPR036179">
    <property type="entry name" value="Ig-like_dom_sf"/>
</dbReference>
<feature type="domain" description="Secretion system C-terminal sorting" evidence="3">
    <location>
        <begin position="719"/>
        <end position="796"/>
    </location>
</feature>
<comment type="caution">
    <text evidence="4">The sequence shown here is derived from an EMBL/GenBank/DDBJ whole genome shotgun (WGS) entry which is preliminary data.</text>
</comment>
<protein>
    <submittedName>
        <fullName evidence="4">T9SS type A sorting domain-containing protein</fullName>
    </submittedName>
</protein>
<gene>
    <name evidence="4" type="ORF">ACFSR1_18615</name>
</gene>
<dbReference type="Gene3D" id="3.80.10.10">
    <property type="entry name" value="Ribonuclease Inhibitor"/>
    <property type="match status" value="3"/>
</dbReference>
<dbReference type="Pfam" id="PF13855">
    <property type="entry name" value="LRR_8"/>
    <property type="match status" value="1"/>
</dbReference>
<proteinExistence type="predicted"/>
<dbReference type="SUPFAM" id="SSF52058">
    <property type="entry name" value="L domain-like"/>
    <property type="match status" value="2"/>
</dbReference>
<dbReference type="PANTHER" id="PTHR48057">
    <property type="entry name" value="LEUCINE-RICH REPEAT SERINE/THREONINE-PROTEIN KINASE 1"/>
    <property type="match status" value="1"/>
</dbReference>
<keyword evidence="1 2" id="KW-0732">Signal</keyword>
<organism evidence="4 5">
    <name type="scientific">Aquimarina rubra</name>
    <dbReference type="NCBI Taxonomy" id="1920033"/>
    <lineage>
        <taxon>Bacteria</taxon>
        <taxon>Pseudomonadati</taxon>
        <taxon>Bacteroidota</taxon>
        <taxon>Flavobacteriia</taxon>
        <taxon>Flavobacteriales</taxon>
        <taxon>Flavobacteriaceae</taxon>
        <taxon>Aquimarina</taxon>
    </lineage>
</organism>
<dbReference type="RefSeq" id="WP_378294558.1">
    <property type="nucleotide sequence ID" value="NZ_JBHULE010000022.1"/>
</dbReference>
<dbReference type="SUPFAM" id="SSF48726">
    <property type="entry name" value="Immunoglobulin"/>
    <property type="match status" value="1"/>
</dbReference>
<dbReference type="EMBL" id="JBHULE010000022">
    <property type="protein sequence ID" value="MFD2564698.1"/>
    <property type="molecule type" value="Genomic_DNA"/>
</dbReference>
<evidence type="ECO:0000313" key="4">
    <source>
        <dbReference type="EMBL" id="MFD2564698.1"/>
    </source>
</evidence>
<feature type="signal peptide" evidence="2">
    <location>
        <begin position="1"/>
        <end position="25"/>
    </location>
</feature>
<dbReference type="NCBIfam" id="TIGR04183">
    <property type="entry name" value="Por_Secre_tail"/>
    <property type="match status" value="1"/>
</dbReference>
<dbReference type="InterPro" id="IPR013783">
    <property type="entry name" value="Ig-like_fold"/>
</dbReference>
<dbReference type="Pfam" id="PF18962">
    <property type="entry name" value="Por_Secre_tail"/>
    <property type="match status" value="1"/>
</dbReference>
<accession>A0ABW5LIL3</accession>
<dbReference type="InterPro" id="IPR026444">
    <property type="entry name" value="Secre_tail"/>
</dbReference>
<dbReference type="Proteomes" id="UP001597319">
    <property type="component" value="Unassembled WGS sequence"/>
</dbReference>
<feature type="chain" id="PRO_5046755100" evidence="2">
    <location>
        <begin position="26"/>
        <end position="797"/>
    </location>
</feature>
<dbReference type="InterPro" id="IPR052595">
    <property type="entry name" value="LRRC69/RLP"/>
</dbReference>
<evidence type="ECO:0000256" key="2">
    <source>
        <dbReference type="SAM" id="SignalP"/>
    </source>
</evidence>
<keyword evidence="5" id="KW-1185">Reference proteome</keyword>
<evidence type="ECO:0000259" key="3">
    <source>
        <dbReference type="Pfam" id="PF18962"/>
    </source>
</evidence>
<sequence>MKTYFFTLKCVMILFIGILTNATFGQCTIGQPNISVQAEAFSTISIVEGTSTTLTSPISGSSYQWTLDGVNISGATSSSLIVNNFSSSDVGDYSVIVDGVPLVNTVALGIFSSSISDYDRDRQALIDFYNATNGPSWIDNTNWLTGPMETWKGVKVENCRVTELRLSSNNISGTIPASFSNLTALKRINMSQNNISGVLDISTMPDLLDIIVHNNDISDVVFGSNLLLQRVYIYRNPSFVTGKTIDISTMHQLIDFRVSGVGLSDLRTSGTYNNLLYFLIQDNQISGTLDISNMPNLRICNARDNQFTDFNFGTNPELSRLYFYNNPVTPGRTMDISGMRKLLDFRVQGLNLGQLIVSGTYDEMLYFMIQENQISGTLDISNMPNLRQCNARDNQFTDFNFGSNPELSRLYFYNNPVTPGRTMDISGMRKLLDFRVHGLNLGQLIVSGAYNEMLYFMIQENQISGTLDISNMPNLRICNARDNQFTDFNFGSNPELSRLYFYNNPVTPGRPMDISGMRKLLDFRVQGLGLSELIMSGTYDEMLYFVIADNQFEGALDISNMPNIRLCNARDNFFDDLVLPSNVFGAGRTLNNLNVINNNLHFDDLLPYNSTFDMFNFYYSPQRDVPTEGTGNTVSVNVGGTGNVYTWTPTGPNTDSFVATVEGLYSCAVTNTTGGSTGLGVPGLTIRSIPRLVGAPSARSTNDSSFDKGFGSNEEIKAYPNPVLEGNPIKIDLNLKKKKSLHFYIYNLNGQKVKEFSIEGMKGNQTFQLNSEGLSAGQYILTSEFGASKVSQMIIIQ</sequence>